<evidence type="ECO:0000256" key="1">
    <source>
        <dbReference type="ARBA" id="ARBA00022737"/>
    </source>
</evidence>
<reference evidence="4 5" key="1">
    <citation type="submission" date="2017-08" db="EMBL/GenBank/DDBJ databases">
        <title>Acidophilic green algal genome provides insights into adaptation to an acidic environment.</title>
        <authorList>
            <person name="Hirooka S."/>
            <person name="Hirose Y."/>
            <person name="Kanesaki Y."/>
            <person name="Higuchi S."/>
            <person name="Fujiwara T."/>
            <person name="Onuma R."/>
            <person name="Era A."/>
            <person name="Ohbayashi R."/>
            <person name="Uzuka A."/>
            <person name="Nozaki H."/>
            <person name="Yoshikawa H."/>
            <person name="Miyagishima S.Y."/>
        </authorList>
    </citation>
    <scope>NUCLEOTIDE SEQUENCE [LARGE SCALE GENOMIC DNA]</scope>
    <source>
        <strain evidence="4 5">NIES-2499</strain>
    </source>
</reference>
<feature type="compositionally biased region" description="Polar residues" evidence="3">
    <location>
        <begin position="561"/>
        <end position="571"/>
    </location>
</feature>
<feature type="region of interest" description="Disordered" evidence="3">
    <location>
        <begin position="919"/>
        <end position="938"/>
    </location>
</feature>
<dbReference type="NCBIfam" id="TIGR00756">
    <property type="entry name" value="PPR"/>
    <property type="match status" value="3"/>
</dbReference>
<dbReference type="InterPro" id="IPR011990">
    <property type="entry name" value="TPR-like_helical_dom_sf"/>
</dbReference>
<name>A0A250XH81_9CHLO</name>
<dbReference type="Pfam" id="PF01535">
    <property type="entry name" value="PPR"/>
    <property type="match status" value="2"/>
</dbReference>
<dbReference type="InterPro" id="IPR002885">
    <property type="entry name" value="PPR_rpt"/>
</dbReference>
<feature type="repeat" description="PPR" evidence="2">
    <location>
        <begin position="1006"/>
        <end position="1040"/>
    </location>
</feature>
<gene>
    <name evidence="4" type="ORF">CEUSTIGMA_g9578.t1</name>
</gene>
<proteinExistence type="predicted"/>
<feature type="region of interest" description="Disordered" evidence="3">
    <location>
        <begin position="631"/>
        <end position="688"/>
    </location>
</feature>
<feature type="compositionally biased region" description="Basic residues" evidence="3">
    <location>
        <begin position="634"/>
        <end position="647"/>
    </location>
</feature>
<dbReference type="Proteomes" id="UP000232323">
    <property type="component" value="Unassembled WGS sequence"/>
</dbReference>
<evidence type="ECO:0000313" key="5">
    <source>
        <dbReference type="Proteomes" id="UP000232323"/>
    </source>
</evidence>
<feature type="compositionally biased region" description="Polar residues" evidence="3">
    <location>
        <begin position="223"/>
        <end position="234"/>
    </location>
</feature>
<feature type="compositionally biased region" description="Polar residues" evidence="3">
    <location>
        <begin position="923"/>
        <end position="938"/>
    </location>
</feature>
<dbReference type="PROSITE" id="PS51375">
    <property type="entry name" value="PPR"/>
    <property type="match status" value="4"/>
</dbReference>
<keyword evidence="5" id="KW-1185">Reference proteome</keyword>
<dbReference type="OrthoDB" id="185373at2759"/>
<accession>A0A250XH81</accession>
<evidence type="ECO:0008006" key="6">
    <source>
        <dbReference type="Google" id="ProtNLM"/>
    </source>
</evidence>
<feature type="repeat" description="PPR" evidence="2">
    <location>
        <begin position="421"/>
        <end position="455"/>
    </location>
</feature>
<evidence type="ECO:0000256" key="3">
    <source>
        <dbReference type="SAM" id="MobiDB-lite"/>
    </source>
</evidence>
<dbReference type="Pfam" id="PF13041">
    <property type="entry name" value="PPR_2"/>
    <property type="match status" value="2"/>
</dbReference>
<organism evidence="4 5">
    <name type="scientific">Chlamydomonas eustigma</name>
    <dbReference type="NCBI Taxonomy" id="1157962"/>
    <lineage>
        <taxon>Eukaryota</taxon>
        <taxon>Viridiplantae</taxon>
        <taxon>Chlorophyta</taxon>
        <taxon>core chlorophytes</taxon>
        <taxon>Chlorophyceae</taxon>
        <taxon>CS clade</taxon>
        <taxon>Chlamydomonadales</taxon>
        <taxon>Chlamydomonadaceae</taxon>
        <taxon>Chlamydomonas</taxon>
    </lineage>
</organism>
<sequence length="1707" mass="184015">MIPPVSSSSGHFTAIALQSDWTSGDYAAASKSRLLAPLSGAASGIVQLSPSAGLLAPGTNMSPEMISGTCYQVTPTSAASAASTVMYAPASAASTASSTGMYDAPASALFLQYEICSQDQMTQQQVVGEGSKNSFYAATDENLTSNAPQSHPVTNSNSQQPQSWGNASSLIVDRRPLNQPREHANSEFFFHTSMNDSPALHNKSSSSTHSFIPQHTAKVANYTDTNKQSSSQLSQHRESFGTQHHHTYHTTNNLTTTLNATGGPPPFCILPTATSSSFQSHYSPTKSNRPQAHLLPYQQYSRPQSSVFDMKSYLLMILFNAEPSLSTALSTVQAGTGDVRRVLESATFRPRLPGLTKLVSQLTREGHWQKGFEVFETLSVLSIAADTTITNAAISACDKGGQWERALQVFHDMEAWGLQRDAITYSAMISALSKGRQWSLAIDVFNHMCNAGIECDAVTCCSLITALDKGGQWQLAEQVFIQMYQDHPTFKVLLHCMDDDEEAVSTASAGPALAVSVQSLLSEEPAPSNPHSSVNRKLLEQQQGITYETASSNVIQHTLSCPTSSPNSNSAVGGMGPQHQMGPWETSQQCHNQSKQVSMSLLTTAAAAAAAVAGSRGSSRPTSPAAAVITPQATHRHHHHHNLHHTRTYSEKTASQHSLSKQAAGASPDSLTVGHAHNASPDVEPPLMQNLAGQRSSQLQAVSGLSVSVSETLLSMSYHKDVAPPPCVNLPSNFLNRSLQEYPATSSTAVLIGSSTSSHKIISPSSPSRRLSFGALGNTVKASTGSHNIKSSEKTECSAVVEEIKESSLLIPSIPTSLMEHKAAATAINGFLAASSSGTYTQQALEVAARGLQTLFPEGLSGVTGSQLQGTLMALMLEEEEQQQQQHAQASTDFQPEQAYPAASSGLLLSQHSIGGEGPQLPQLFSSPSHMSPLQRTSSAVPYSPMYQQQRSLLRTSSLNTKKSAPNRVCCNALLAAYTRAQPCQWRRALHLLELMWQCGGELCPDIVSYNTVIKACGNARQVALGYRVYHVMRHRGVEATVATFGTLICISSDAHDNARVKEAWGWLRSSGMEVHITCANAYLQALINENDWSDAKRLFHSLAQPYNGGGLHANAPTYSIMMSGYAAKQEPQMVIQTFEQMREAGIQPSGGIFTMTVTAYAQAGLWDEAIRMLNYLCRPESSSRPSLIVFTSLFQLIQQQAATAATAPHQATQLIALLSEKLSALRNLLKSITYHQGSYMHIDSAMCQAMIGAYEATGHHGTVIELFNLMIVQGVMIEEQVSGVVLRSLTALEQWGKVEQLIKVMQDRGQCLPMDLFLSALLGMTALGAWITAYLALKAWLLAAMQVDQPISTGITITAPASSIHPITPQLGPPSLQDLSLSDSALLQRVAVMRSTHEASHHAINGDAVLSQAPSTINLLQLLQAEGHTDELLMALLIIREAGGAWIQAADMFRWMQKSQPSAFTLSKDAHTIMFELMFKCGEVEGLRHAVLMCKALHEEGILSYYALTTAVASAERDGSAQSLLHTHNRRESGDPDLYSTLDPKVPENQLMRLSSPHSELEVCGQHGNLTPIGSSRVVLEGQSSVQAIIVLLSWLKNLKARARVGDRIQSMLIDILLNCGSDAPSDLLPLSSAVTLVLGGEYKNQFQIHTVHTTSVNGSDVKALEPMKEEEDVFVLRGVVSFFEDSHAPWVIHVNVASLYCALGL</sequence>
<dbReference type="Gene3D" id="1.25.40.10">
    <property type="entry name" value="Tetratricopeptide repeat domain"/>
    <property type="match status" value="3"/>
</dbReference>
<dbReference type="PANTHER" id="PTHR47936:SF1">
    <property type="entry name" value="PENTATRICOPEPTIDE REPEAT-CONTAINING PROTEIN GUN1, CHLOROPLASTIC"/>
    <property type="match status" value="1"/>
</dbReference>
<dbReference type="EMBL" id="BEGY01000076">
    <property type="protein sequence ID" value="GAX82150.1"/>
    <property type="molecule type" value="Genomic_DNA"/>
</dbReference>
<feature type="region of interest" description="Disordered" evidence="3">
    <location>
        <begin position="223"/>
        <end position="244"/>
    </location>
</feature>
<feature type="compositionally biased region" description="Polar residues" evidence="3">
    <location>
        <begin position="651"/>
        <end position="661"/>
    </location>
</feature>
<keyword evidence="1" id="KW-0677">Repeat</keyword>
<comment type="caution">
    <text evidence="4">The sequence shown here is derived from an EMBL/GenBank/DDBJ whole genome shotgun (WGS) entry which is preliminary data.</text>
</comment>
<evidence type="ECO:0000313" key="4">
    <source>
        <dbReference type="EMBL" id="GAX82150.1"/>
    </source>
</evidence>
<feature type="region of interest" description="Disordered" evidence="3">
    <location>
        <begin position="143"/>
        <end position="165"/>
    </location>
</feature>
<protein>
    <recommendedName>
        <fullName evidence="6">Pentatricopeptide repeat-containing protein</fullName>
    </recommendedName>
</protein>
<feature type="repeat" description="PPR" evidence="2">
    <location>
        <begin position="1115"/>
        <end position="1149"/>
    </location>
</feature>
<dbReference type="PANTHER" id="PTHR47936">
    <property type="entry name" value="PPR_LONG DOMAIN-CONTAINING PROTEIN"/>
    <property type="match status" value="1"/>
</dbReference>
<feature type="repeat" description="PPR" evidence="2">
    <location>
        <begin position="386"/>
        <end position="420"/>
    </location>
</feature>
<dbReference type="STRING" id="1157962.A0A250XH81"/>
<feature type="region of interest" description="Disordered" evidence="3">
    <location>
        <begin position="561"/>
        <end position="585"/>
    </location>
</feature>
<evidence type="ECO:0000256" key="2">
    <source>
        <dbReference type="PROSITE-ProRule" id="PRU00708"/>
    </source>
</evidence>